<dbReference type="InterPro" id="IPR051409">
    <property type="entry name" value="Atypical_kinase_ADCK"/>
</dbReference>
<dbReference type="PANTHER" id="PTHR43851">
    <property type="match status" value="1"/>
</dbReference>
<proteinExistence type="predicted"/>
<comment type="caution">
    <text evidence="1">The sequence shown here is derived from an EMBL/GenBank/DDBJ whole genome shotgun (WGS) entry which is preliminary data.</text>
</comment>
<accession>A0AA35SKX9</accession>
<evidence type="ECO:0000313" key="2">
    <source>
        <dbReference type="Proteomes" id="UP001174909"/>
    </source>
</evidence>
<dbReference type="Proteomes" id="UP001174909">
    <property type="component" value="Unassembled WGS sequence"/>
</dbReference>
<protein>
    <submittedName>
        <fullName evidence="1">Atypical kinase COQ8B, mitochondrial</fullName>
    </submittedName>
</protein>
<reference evidence="1" key="1">
    <citation type="submission" date="2023-03" db="EMBL/GenBank/DDBJ databases">
        <authorList>
            <person name="Steffen K."/>
            <person name="Cardenas P."/>
        </authorList>
    </citation>
    <scope>NUCLEOTIDE SEQUENCE</scope>
</reference>
<keyword evidence="1" id="KW-0418">Kinase</keyword>
<name>A0AA35SKX9_GEOBA</name>
<gene>
    <name evidence="1" type="ORF">GBAR_LOCUS17571</name>
</gene>
<dbReference type="PANTHER" id="PTHR43851:SF3">
    <property type="entry name" value="COENZYME Q8"/>
    <property type="match status" value="1"/>
</dbReference>
<keyword evidence="2" id="KW-1185">Reference proteome</keyword>
<dbReference type="EMBL" id="CASHTH010002511">
    <property type="protein sequence ID" value="CAI8030978.1"/>
    <property type="molecule type" value="Genomic_DNA"/>
</dbReference>
<dbReference type="AlphaFoldDB" id="A0AA35SKX9"/>
<keyword evidence="1" id="KW-0808">Transferase</keyword>
<organism evidence="1 2">
    <name type="scientific">Geodia barretti</name>
    <name type="common">Barrett's horny sponge</name>
    <dbReference type="NCBI Taxonomy" id="519541"/>
    <lineage>
        <taxon>Eukaryota</taxon>
        <taxon>Metazoa</taxon>
        <taxon>Porifera</taxon>
        <taxon>Demospongiae</taxon>
        <taxon>Heteroscleromorpha</taxon>
        <taxon>Tetractinellida</taxon>
        <taxon>Astrophorina</taxon>
        <taxon>Geodiidae</taxon>
        <taxon>Geodia</taxon>
    </lineage>
</organism>
<dbReference type="GO" id="GO:0016301">
    <property type="term" value="F:kinase activity"/>
    <property type="evidence" value="ECO:0007669"/>
    <property type="project" value="UniProtKB-KW"/>
</dbReference>
<dbReference type="GO" id="GO:0006744">
    <property type="term" value="P:ubiquinone biosynthetic process"/>
    <property type="evidence" value="ECO:0007669"/>
    <property type="project" value="TreeGrafter"/>
</dbReference>
<evidence type="ECO:0000313" key="1">
    <source>
        <dbReference type="EMBL" id="CAI8030978.1"/>
    </source>
</evidence>
<sequence>MSFTVHIFSLLLPTYNPSYTQTLLEAHYQASLILGEPFKRDAIFDFGHQETMAGVHRLLPIILDHLLTPPPEESYSILRKYSGAFLLCSRLGAALNCHEMFWRIYGRYNFSE</sequence>